<dbReference type="RefSeq" id="WP_251970513.1">
    <property type="nucleotide sequence ID" value="NZ_AP025730.1"/>
</dbReference>
<dbReference type="Proteomes" id="UP001057498">
    <property type="component" value="Chromosome"/>
</dbReference>
<evidence type="ECO:0000313" key="2">
    <source>
        <dbReference type="EMBL" id="BDI07307.1"/>
    </source>
</evidence>
<protein>
    <recommendedName>
        <fullName evidence="1">SnoaL-like domain-containing protein</fullName>
    </recommendedName>
</protein>
<sequence length="149" mass="16433">MAQPKPLQALLLATPDDTEAQFYESQQQADIERMMAIWADDEEIACVHPQGPRLVGAHAIRAGFDEMYAHGGVDVRAVQVRRSVIGSCAVHQVLEQVRVATPEGPQTGYLIATNVYLKTPQGWRMFLHHASPGGQRELHEIGESPSTLH</sequence>
<dbReference type="PANTHER" id="PTHR34957">
    <property type="entry name" value="NUCLEAR TRANSPORT FACTOR 2 (NTF2) FAMILY PROTEIN"/>
    <property type="match status" value="1"/>
</dbReference>
<dbReference type="PANTHER" id="PTHR34957:SF1">
    <property type="entry name" value="NUCLEAR TRANSPORT FACTOR 2 (NTF2) FAMILY PROTEIN"/>
    <property type="match status" value="1"/>
</dbReference>
<proteinExistence type="predicted"/>
<dbReference type="InterPro" id="IPR032710">
    <property type="entry name" value="NTF2-like_dom_sf"/>
</dbReference>
<dbReference type="EMBL" id="AP025730">
    <property type="protein sequence ID" value="BDI07307.1"/>
    <property type="molecule type" value="Genomic_DNA"/>
</dbReference>
<accession>A0ABM7YRW8</accession>
<dbReference type="Pfam" id="PF13474">
    <property type="entry name" value="SnoaL_3"/>
    <property type="match status" value="1"/>
</dbReference>
<evidence type="ECO:0000313" key="3">
    <source>
        <dbReference type="Proteomes" id="UP001057498"/>
    </source>
</evidence>
<organism evidence="2 3">
    <name type="scientific">Sphaerotilus microaerophilus</name>
    <dbReference type="NCBI Taxonomy" id="2914710"/>
    <lineage>
        <taxon>Bacteria</taxon>
        <taxon>Pseudomonadati</taxon>
        <taxon>Pseudomonadota</taxon>
        <taxon>Betaproteobacteria</taxon>
        <taxon>Burkholderiales</taxon>
        <taxon>Sphaerotilaceae</taxon>
        <taxon>Sphaerotilus</taxon>
    </lineage>
</organism>
<dbReference type="InterPro" id="IPR037401">
    <property type="entry name" value="SnoaL-like"/>
</dbReference>
<dbReference type="SUPFAM" id="SSF54427">
    <property type="entry name" value="NTF2-like"/>
    <property type="match status" value="1"/>
</dbReference>
<feature type="domain" description="SnoaL-like" evidence="1">
    <location>
        <begin position="20"/>
        <end position="132"/>
    </location>
</feature>
<gene>
    <name evidence="2" type="ORF">CATMQ487_42770</name>
</gene>
<reference evidence="2" key="1">
    <citation type="submission" date="2022-04" db="EMBL/GenBank/DDBJ databases">
        <title>Whole genome sequence of Sphaerotilus sp. FB-5.</title>
        <authorList>
            <person name="Takeda M."/>
            <person name="Narihara S."/>
            <person name="Akimoto M."/>
            <person name="Akimoto R."/>
            <person name="Nishiyashiki S."/>
            <person name="Murakami T."/>
        </authorList>
    </citation>
    <scope>NUCLEOTIDE SEQUENCE</scope>
    <source>
        <strain evidence="2">FB-5</strain>
    </source>
</reference>
<evidence type="ECO:0000259" key="1">
    <source>
        <dbReference type="Pfam" id="PF13474"/>
    </source>
</evidence>
<keyword evidence="3" id="KW-1185">Reference proteome</keyword>
<dbReference type="Gene3D" id="3.10.450.50">
    <property type="match status" value="1"/>
</dbReference>
<name>A0ABM7YRW8_9BURK</name>